<protein>
    <submittedName>
        <fullName evidence="2">Uncharacterized protein</fullName>
    </submittedName>
</protein>
<organism evidence="2 3">
    <name type="scientific">Candidatus Viridilinea halotolerans</name>
    <dbReference type="NCBI Taxonomy" id="2491704"/>
    <lineage>
        <taxon>Bacteria</taxon>
        <taxon>Bacillati</taxon>
        <taxon>Chloroflexota</taxon>
        <taxon>Chloroflexia</taxon>
        <taxon>Chloroflexales</taxon>
        <taxon>Chloroflexineae</taxon>
        <taxon>Oscillochloridaceae</taxon>
        <taxon>Candidatus Viridilinea</taxon>
    </lineage>
</organism>
<reference evidence="2 3" key="1">
    <citation type="submission" date="2018-12" db="EMBL/GenBank/DDBJ databases">
        <title>Genome Sequence of Candidatus Viridilinea halotolerans isolated from saline sulfide-rich spring.</title>
        <authorList>
            <person name="Grouzdev D.S."/>
            <person name="Burganskaya E.I."/>
            <person name="Krutkina M.S."/>
            <person name="Sukhacheva M.V."/>
            <person name="Gorlenko V.M."/>
        </authorList>
    </citation>
    <scope>NUCLEOTIDE SEQUENCE [LARGE SCALE GENOMIC DNA]</scope>
    <source>
        <strain evidence="2">Chok-6</strain>
    </source>
</reference>
<feature type="transmembrane region" description="Helical" evidence="1">
    <location>
        <begin position="6"/>
        <end position="33"/>
    </location>
</feature>
<keyword evidence="1" id="KW-0812">Transmembrane</keyword>
<keyword evidence="1" id="KW-1133">Transmembrane helix</keyword>
<proteinExistence type="predicted"/>
<gene>
    <name evidence="2" type="ORF">EI684_12410</name>
</gene>
<dbReference type="Proteomes" id="UP000280307">
    <property type="component" value="Unassembled WGS sequence"/>
</dbReference>
<evidence type="ECO:0000313" key="3">
    <source>
        <dbReference type="Proteomes" id="UP000280307"/>
    </source>
</evidence>
<dbReference type="AlphaFoldDB" id="A0A426TY86"/>
<keyword evidence="1" id="KW-0472">Membrane</keyword>
<evidence type="ECO:0000256" key="1">
    <source>
        <dbReference type="SAM" id="Phobius"/>
    </source>
</evidence>
<evidence type="ECO:0000313" key="2">
    <source>
        <dbReference type="EMBL" id="RRR70881.1"/>
    </source>
</evidence>
<sequence>MVFLLVMLLIFMAILVFLLGLSVGVAFLLHWLLPAVGLEMALLVAVIAVGQAMLVFWRVLNALPPSPLHEDELDSPPLVILEREVALPRRHRKRT</sequence>
<name>A0A426TY86_9CHLR</name>
<accession>A0A426TY86</accession>
<dbReference type="EMBL" id="RSAS01000487">
    <property type="protein sequence ID" value="RRR70881.1"/>
    <property type="molecule type" value="Genomic_DNA"/>
</dbReference>
<comment type="caution">
    <text evidence="2">The sequence shown here is derived from an EMBL/GenBank/DDBJ whole genome shotgun (WGS) entry which is preliminary data.</text>
</comment>